<dbReference type="Pfam" id="PF01022">
    <property type="entry name" value="HTH_5"/>
    <property type="match status" value="1"/>
</dbReference>
<keyword evidence="2" id="KW-0238">DNA-binding</keyword>
<accession>A0A318KJ11</accession>
<dbReference type="Gene3D" id="1.10.10.10">
    <property type="entry name" value="Winged helix-like DNA-binding domain superfamily/Winged helix DNA-binding domain"/>
    <property type="match status" value="1"/>
</dbReference>
<keyword evidence="3" id="KW-0804">Transcription</keyword>
<feature type="domain" description="HTH arsR-type" evidence="4">
    <location>
        <begin position="10"/>
        <end position="105"/>
    </location>
</feature>
<evidence type="ECO:0000313" key="6">
    <source>
        <dbReference type="Proteomes" id="UP000247555"/>
    </source>
</evidence>
<evidence type="ECO:0000256" key="2">
    <source>
        <dbReference type="ARBA" id="ARBA00023125"/>
    </source>
</evidence>
<dbReference type="NCBIfam" id="NF033788">
    <property type="entry name" value="HTH_metalloreg"/>
    <property type="match status" value="1"/>
</dbReference>
<dbReference type="InterPro" id="IPR051081">
    <property type="entry name" value="HTH_MetalResp_TranReg"/>
</dbReference>
<dbReference type="SMART" id="SM00418">
    <property type="entry name" value="HTH_ARSR"/>
    <property type="match status" value="1"/>
</dbReference>
<dbReference type="InterPro" id="IPR011991">
    <property type="entry name" value="ArsR-like_HTH"/>
</dbReference>
<protein>
    <submittedName>
        <fullName evidence="5">ArsR family transcriptional regulator</fullName>
    </submittedName>
</protein>
<dbReference type="CDD" id="cd00090">
    <property type="entry name" value="HTH_ARSR"/>
    <property type="match status" value="1"/>
</dbReference>
<dbReference type="GO" id="GO:0003700">
    <property type="term" value="F:DNA-binding transcription factor activity"/>
    <property type="evidence" value="ECO:0007669"/>
    <property type="project" value="InterPro"/>
</dbReference>
<name>A0A318KJ11_9NEIS</name>
<dbReference type="PANTHER" id="PTHR33154:SF28">
    <property type="entry name" value="HTH-TYPE TRANSCRIPTIONAL REGULATOR YGAV-RELATED"/>
    <property type="match status" value="1"/>
</dbReference>
<dbReference type="PRINTS" id="PR00778">
    <property type="entry name" value="HTHARSR"/>
</dbReference>
<dbReference type="PANTHER" id="PTHR33154">
    <property type="entry name" value="TRANSCRIPTIONAL REGULATOR, ARSR FAMILY"/>
    <property type="match status" value="1"/>
</dbReference>
<reference evidence="5 6" key="1">
    <citation type="submission" date="2018-05" db="EMBL/GenBank/DDBJ databases">
        <title>Genomic Encyclopedia of Type Strains, Phase IV (KMG-IV): sequencing the most valuable type-strain genomes for metagenomic binning, comparative biology and taxonomic classification.</title>
        <authorList>
            <person name="Goeker M."/>
        </authorList>
    </citation>
    <scope>NUCLEOTIDE SEQUENCE [LARGE SCALE GENOMIC DNA]</scope>
    <source>
        <strain evidence="5 6">DSM 29661</strain>
    </source>
</reference>
<dbReference type="PROSITE" id="PS50987">
    <property type="entry name" value="HTH_ARSR_2"/>
    <property type="match status" value="1"/>
</dbReference>
<evidence type="ECO:0000256" key="1">
    <source>
        <dbReference type="ARBA" id="ARBA00023015"/>
    </source>
</evidence>
<evidence type="ECO:0000259" key="4">
    <source>
        <dbReference type="PROSITE" id="PS50987"/>
    </source>
</evidence>
<keyword evidence="1" id="KW-0805">Transcription regulation</keyword>
<dbReference type="InterPro" id="IPR036388">
    <property type="entry name" value="WH-like_DNA-bd_sf"/>
</dbReference>
<gene>
    <name evidence="5" type="ORF">DFR34_1324</name>
</gene>
<dbReference type="GO" id="GO:0003677">
    <property type="term" value="F:DNA binding"/>
    <property type="evidence" value="ECO:0007669"/>
    <property type="project" value="UniProtKB-KW"/>
</dbReference>
<dbReference type="Proteomes" id="UP000247555">
    <property type="component" value="Unassembled WGS sequence"/>
</dbReference>
<dbReference type="AlphaFoldDB" id="A0A318KJ11"/>
<comment type="caution">
    <text evidence="5">The sequence shown here is derived from an EMBL/GenBank/DDBJ whole genome shotgun (WGS) entry which is preliminary data.</text>
</comment>
<keyword evidence="6" id="KW-1185">Reference proteome</keyword>
<dbReference type="InterPro" id="IPR001845">
    <property type="entry name" value="HTH_ArsR_DNA-bd_dom"/>
</dbReference>
<dbReference type="InterPro" id="IPR036390">
    <property type="entry name" value="WH_DNA-bd_sf"/>
</dbReference>
<dbReference type="SUPFAM" id="SSF46785">
    <property type="entry name" value="Winged helix' DNA-binding domain"/>
    <property type="match status" value="1"/>
</dbReference>
<dbReference type="EMBL" id="QJKI01000032">
    <property type="protein sequence ID" value="PXX74462.1"/>
    <property type="molecule type" value="Genomic_DNA"/>
</dbReference>
<sequence length="105" mass="11578">MAMNTLAPAEMRPHARAAAQLLKALAHEERLMILCNLLEGERTAGELWQRSSLSQSAFSQHLAVLRGEGLIRSRKTAQTIHYALNPSVAVEVLRVLQSAFCPSQD</sequence>
<evidence type="ECO:0000313" key="5">
    <source>
        <dbReference type="EMBL" id="PXX74462.1"/>
    </source>
</evidence>
<proteinExistence type="predicted"/>
<organism evidence="5 6">
    <name type="scientific">Rivihabitans pingtungensis</name>
    <dbReference type="NCBI Taxonomy" id="1054498"/>
    <lineage>
        <taxon>Bacteria</taxon>
        <taxon>Pseudomonadati</taxon>
        <taxon>Pseudomonadota</taxon>
        <taxon>Betaproteobacteria</taxon>
        <taxon>Neisseriales</taxon>
        <taxon>Aquaspirillaceae</taxon>
        <taxon>Rivihabitans</taxon>
    </lineage>
</organism>
<evidence type="ECO:0000256" key="3">
    <source>
        <dbReference type="ARBA" id="ARBA00023163"/>
    </source>
</evidence>